<organism evidence="2 3">
    <name type="scientific">Dysgonomonas alginatilytica</name>
    <dbReference type="NCBI Taxonomy" id="1605892"/>
    <lineage>
        <taxon>Bacteria</taxon>
        <taxon>Pseudomonadati</taxon>
        <taxon>Bacteroidota</taxon>
        <taxon>Bacteroidia</taxon>
        <taxon>Bacteroidales</taxon>
        <taxon>Dysgonomonadaceae</taxon>
        <taxon>Dysgonomonas</taxon>
    </lineage>
</organism>
<name>A0A2V3PRZ9_9BACT</name>
<accession>A0A2V3PRZ9</accession>
<proteinExistence type="predicted"/>
<evidence type="ECO:0000313" key="2">
    <source>
        <dbReference type="EMBL" id="PXV65854.1"/>
    </source>
</evidence>
<dbReference type="EMBL" id="QICL01000006">
    <property type="protein sequence ID" value="PXV65854.1"/>
    <property type="molecule type" value="Genomic_DNA"/>
</dbReference>
<protein>
    <submittedName>
        <fullName evidence="2">Major fimbrial subunit protein FimA</fullName>
    </submittedName>
</protein>
<dbReference type="Gene3D" id="2.60.40.3690">
    <property type="match status" value="1"/>
</dbReference>
<keyword evidence="1" id="KW-0732">Signal</keyword>
<dbReference type="RefSeq" id="WP_110310049.1">
    <property type="nucleotide sequence ID" value="NZ_QICL01000006.1"/>
</dbReference>
<dbReference type="AlphaFoldDB" id="A0A2V3PRZ9"/>
<dbReference type="Proteomes" id="UP000247973">
    <property type="component" value="Unassembled WGS sequence"/>
</dbReference>
<evidence type="ECO:0000313" key="3">
    <source>
        <dbReference type="Proteomes" id="UP000247973"/>
    </source>
</evidence>
<reference evidence="2 3" key="1">
    <citation type="submission" date="2018-03" db="EMBL/GenBank/DDBJ databases">
        <title>Genomic Encyclopedia of Archaeal and Bacterial Type Strains, Phase II (KMG-II): from individual species to whole genera.</title>
        <authorList>
            <person name="Goeker M."/>
        </authorList>
    </citation>
    <scope>NUCLEOTIDE SEQUENCE [LARGE SCALE GENOMIC DNA]</scope>
    <source>
        <strain evidence="2 3">DSM 100214</strain>
    </source>
</reference>
<dbReference type="OrthoDB" id="1452263at2"/>
<comment type="caution">
    <text evidence="2">The sequence shown here is derived from an EMBL/GenBank/DDBJ whole genome shotgun (WGS) entry which is preliminary data.</text>
</comment>
<evidence type="ECO:0000256" key="1">
    <source>
        <dbReference type="SAM" id="SignalP"/>
    </source>
</evidence>
<feature type="signal peptide" evidence="1">
    <location>
        <begin position="1"/>
        <end position="21"/>
    </location>
</feature>
<sequence length="399" mass="42707">MKKTKFLLAIFAVTTMLFSCSNDKDGENGDDSKPEPMKINLILKGAQTAVRSVDNNPVDEDNVINDLIVFLVRADNTFDTGPFYFPAADIIGGNTVPTINGTTKATSVIIITNTGQFSTGAFDAVTNVASLNAVVSALDRNPNVGSQCISQNVWMSGNANLVANGVDGNGNALRTATVNLGYIPAKIYVRVNNQMTNFDSGNVILDGVSIINGGAWTRFTMNNGDFKPTQAQIPAGEAFFYNGIFINPALYIDQPAAGNFVVNPIYKWAPVTYFPMTSAVTIPAVAAQTATEGFYVFPSITTNKTYVTIFGRYDPNQTRNASNLTEPNYFWSFAFGGSDGLANAIASGEKYVINITLTGNANTGGGGSPDPTEIYDNAYVDITVNSALWTPFIVDKVIQ</sequence>
<dbReference type="Gene3D" id="2.60.40.2580">
    <property type="match status" value="1"/>
</dbReference>
<keyword evidence="3" id="KW-1185">Reference proteome</keyword>
<dbReference type="PROSITE" id="PS51257">
    <property type="entry name" value="PROKAR_LIPOPROTEIN"/>
    <property type="match status" value="1"/>
</dbReference>
<gene>
    <name evidence="2" type="ORF">CLV62_10627</name>
</gene>
<feature type="chain" id="PRO_5016064304" evidence="1">
    <location>
        <begin position="22"/>
        <end position="399"/>
    </location>
</feature>